<dbReference type="InterPro" id="IPR032809">
    <property type="entry name" value="Put_HupE_UreJ"/>
</dbReference>
<dbReference type="EMBL" id="AP017655">
    <property type="protein sequence ID" value="BAV63337.1"/>
    <property type="molecule type" value="Genomic_DNA"/>
</dbReference>
<reference evidence="3 4" key="1">
    <citation type="submission" date="2016-10" db="EMBL/GenBank/DDBJ databases">
        <title>Complete Genome Sequence of the Nonylphenol-Degrading Bacterium Sphingobium cloacae JCM 10874T.</title>
        <authorList>
            <person name="Ootsuka M."/>
            <person name="Nishizawa T."/>
            <person name="Ohta H."/>
        </authorList>
    </citation>
    <scope>NUCLEOTIDE SEQUENCE [LARGE SCALE GENOMIC DNA]</scope>
    <source>
        <strain evidence="3 4">JCM 10874</strain>
    </source>
</reference>
<evidence type="ECO:0000256" key="2">
    <source>
        <dbReference type="SAM" id="SignalP"/>
    </source>
</evidence>
<keyword evidence="1" id="KW-0812">Transmembrane</keyword>
<evidence type="ECO:0000313" key="4">
    <source>
        <dbReference type="Proteomes" id="UP000218272"/>
    </source>
</evidence>
<proteinExistence type="predicted"/>
<feature type="transmembrane region" description="Helical" evidence="1">
    <location>
        <begin position="171"/>
        <end position="198"/>
    </location>
</feature>
<evidence type="ECO:0008006" key="5">
    <source>
        <dbReference type="Google" id="ProtNLM"/>
    </source>
</evidence>
<keyword evidence="1" id="KW-1133">Transmembrane helix</keyword>
<dbReference type="Proteomes" id="UP000218272">
    <property type="component" value="Chromosome SCLO_1"/>
</dbReference>
<feature type="transmembrane region" description="Helical" evidence="1">
    <location>
        <begin position="82"/>
        <end position="103"/>
    </location>
</feature>
<keyword evidence="4" id="KW-1185">Reference proteome</keyword>
<dbReference type="AlphaFoldDB" id="A0A1E1EYJ8"/>
<organism evidence="3 4">
    <name type="scientific">Sphingobium cloacae</name>
    <dbReference type="NCBI Taxonomy" id="120107"/>
    <lineage>
        <taxon>Bacteria</taxon>
        <taxon>Pseudomonadati</taxon>
        <taxon>Pseudomonadota</taxon>
        <taxon>Alphaproteobacteria</taxon>
        <taxon>Sphingomonadales</taxon>
        <taxon>Sphingomonadaceae</taxon>
        <taxon>Sphingobium</taxon>
    </lineage>
</organism>
<feature type="transmembrane region" description="Helical" evidence="1">
    <location>
        <begin position="204"/>
        <end position="224"/>
    </location>
</feature>
<dbReference type="Pfam" id="PF13795">
    <property type="entry name" value="HupE_UreJ_2"/>
    <property type="match status" value="1"/>
</dbReference>
<feature type="chain" id="PRO_5009112330" description="HupE/UreJ family protein" evidence="2">
    <location>
        <begin position="30"/>
        <end position="233"/>
    </location>
</feature>
<protein>
    <recommendedName>
        <fullName evidence="5">HupE/UreJ family protein</fullName>
    </recommendedName>
</protein>
<keyword evidence="1" id="KW-0472">Membrane</keyword>
<gene>
    <name evidence="3" type="ORF">SCLO_1002970</name>
</gene>
<sequence length="233" mass="24905">MRLWPLFPRPALALLWALALGLWPFVALAHDVAAGDRAFVQGADGPAFLPFLYLGAKHMVTGYDHILFLAGVVFYLTRLRDVLLYVSLFTLGHSATLLSGVLLDIHANSHLVDAVIGLSVVYKGVENIGGFQRVGLSIDPRVAVLLFGLVHGLGLATKLGELGLSGNGLMINLVGFNLGVELGQCLVLAFLVTLLGFWRSTKGFARGAFAANLALIACGILLTGHQITRYLES</sequence>
<dbReference type="OrthoDB" id="9808870at2"/>
<keyword evidence="2" id="KW-0732">Signal</keyword>
<evidence type="ECO:0000313" key="3">
    <source>
        <dbReference type="EMBL" id="BAV63337.1"/>
    </source>
</evidence>
<name>A0A1E1EYJ8_9SPHN</name>
<dbReference type="RefSeq" id="WP_083949111.1">
    <property type="nucleotide sequence ID" value="NZ_AP017655.1"/>
</dbReference>
<evidence type="ECO:0000256" key="1">
    <source>
        <dbReference type="SAM" id="Phobius"/>
    </source>
</evidence>
<accession>A0A1E1EYJ8</accession>
<feature type="signal peptide" evidence="2">
    <location>
        <begin position="1"/>
        <end position="29"/>
    </location>
</feature>
<dbReference type="KEGG" id="sclo:SCLO_1002970"/>
<feature type="transmembrane region" description="Helical" evidence="1">
    <location>
        <begin position="53"/>
        <end position="75"/>
    </location>
</feature>